<dbReference type="GO" id="GO:0016887">
    <property type="term" value="F:ATP hydrolysis activity"/>
    <property type="evidence" value="ECO:0007669"/>
    <property type="project" value="InterPro"/>
</dbReference>
<dbReference type="SUPFAM" id="SSF52540">
    <property type="entry name" value="P-loop containing nucleoside triphosphate hydrolases"/>
    <property type="match status" value="1"/>
</dbReference>
<evidence type="ECO:0000259" key="4">
    <source>
        <dbReference type="PROSITE" id="PS50893"/>
    </source>
</evidence>
<dbReference type="AlphaFoldDB" id="G7WJ35"/>
<evidence type="ECO:0000256" key="2">
    <source>
        <dbReference type="ARBA" id="ARBA00022741"/>
    </source>
</evidence>
<dbReference type="Gene3D" id="3.40.50.300">
    <property type="entry name" value="P-loop containing nucleotide triphosphate hydrolases"/>
    <property type="match status" value="1"/>
</dbReference>
<evidence type="ECO:0000256" key="3">
    <source>
        <dbReference type="ARBA" id="ARBA00022840"/>
    </source>
</evidence>
<dbReference type="PANTHER" id="PTHR42781">
    <property type="entry name" value="SPERMIDINE/PUTRESCINE IMPORT ATP-BINDING PROTEIN POTA"/>
    <property type="match status" value="1"/>
</dbReference>
<dbReference type="Pfam" id="PF00005">
    <property type="entry name" value="ABC_tran"/>
    <property type="match status" value="1"/>
</dbReference>
<dbReference type="SMART" id="SM00382">
    <property type="entry name" value="AAA"/>
    <property type="match status" value="1"/>
</dbReference>
<name>G7WJ35_DESOD</name>
<proteinExistence type="predicted"/>
<dbReference type="CDD" id="cd03293">
    <property type="entry name" value="ABC_NrtD_SsuB_transporters"/>
    <property type="match status" value="1"/>
</dbReference>
<dbReference type="eggNOG" id="COG1116">
    <property type="taxonomic scope" value="Bacteria"/>
</dbReference>
<keyword evidence="6" id="KW-1185">Reference proteome</keyword>
<evidence type="ECO:0000313" key="5">
    <source>
        <dbReference type="EMBL" id="AET70347.1"/>
    </source>
</evidence>
<feature type="domain" description="ABC transporter" evidence="4">
    <location>
        <begin position="4"/>
        <end position="234"/>
    </location>
</feature>
<dbReference type="InterPro" id="IPR027417">
    <property type="entry name" value="P-loop_NTPase"/>
</dbReference>
<keyword evidence="3" id="KW-0067">ATP-binding</keyword>
<dbReference type="InterPro" id="IPR003593">
    <property type="entry name" value="AAA+_ATPase"/>
</dbReference>
<dbReference type="PROSITE" id="PS50893">
    <property type="entry name" value="ABC_TRANSPORTER_2"/>
    <property type="match status" value="1"/>
</dbReference>
<protein>
    <submittedName>
        <fullName evidence="5">ABC-type nitrate/sulfonate/bicarbonate transport system, ATPase component</fullName>
    </submittedName>
</protein>
<dbReference type="PATRIC" id="fig|768706.3.peg.5031"/>
<gene>
    <name evidence="5" type="ordered locus">Desor_4950</name>
</gene>
<dbReference type="RefSeq" id="WP_014187153.1">
    <property type="nucleotide sequence ID" value="NC_016584.1"/>
</dbReference>
<dbReference type="Proteomes" id="UP000006346">
    <property type="component" value="Chromosome"/>
</dbReference>
<keyword evidence="2" id="KW-0547">Nucleotide-binding</keyword>
<reference evidence="5 6" key="2">
    <citation type="journal article" date="2012" name="J. Bacteriol.">
        <title>Complete genome sequences of Desulfosporosinus orientis DSM765T, Desulfosporosinus youngiae DSM17734T, Desulfosporosinus meridiei DSM13257T, and Desulfosporosinus acidiphilus DSM22704T.</title>
        <authorList>
            <person name="Pester M."/>
            <person name="Brambilla E."/>
            <person name="Alazard D."/>
            <person name="Rattei T."/>
            <person name="Weinmaier T."/>
            <person name="Han J."/>
            <person name="Lucas S."/>
            <person name="Lapidus A."/>
            <person name="Cheng J.F."/>
            <person name="Goodwin L."/>
            <person name="Pitluck S."/>
            <person name="Peters L."/>
            <person name="Ovchinnikova G."/>
            <person name="Teshima H."/>
            <person name="Detter J.C."/>
            <person name="Han C.S."/>
            <person name="Tapia R."/>
            <person name="Land M.L."/>
            <person name="Hauser L."/>
            <person name="Kyrpides N.C."/>
            <person name="Ivanova N.N."/>
            <person name="Pagani I."/>
            <person name="Huntmann M."/>
            <person name="Wei C.L."/>
            <person name="Davenport K.W."/>
            <person name="Daligault H."/>
            <person name="Chain P.S."/>
            <person name="Chen A."/>
            <person name="Mavromatis K."/>
            <person name="Markowitz V."/>
            <person name="Szeto E."/>
            <person name="Mikhailova N."/>
            <person name="Pati A."/>
            <person name="Wagner M."/>
            <person name="Woyke T."/>
            <person name="Ollivier B."/>
            <person name="Klenk H.P."/>
            <person name="Spring S."/>
            <person name="Loy A."/>
        </authorList>
    </citation>
    <scope>NUCLEOTIDE SEQUENCE [LARGE SCALE GENOMIC DNA]</scope>
    <source>
        <strain evidence="6">ATCC 19365 / DSM 765 / NCIMB 8382 / VKM B-1628</strain>
    </source>
</reference>
<dbReference type="HOGENOM" id="CLU_000604_1_22_9"/>
<organism evidence="5 6">
    <name type="scientific">Desulfosporosinus orientis (strain ATCC 19365 / DSM 765 / NCIMB 8382 / VKM B-1628 / Singapore I)</name>
    <name type="common">Desulfotomaculum orientis</name>
    <dbReference type="NCBI Taxonomy" id="768706"/>
    <lineage>
        <taxon>Bacteria</taxon>
        <taxon>Bacillati</taxon>
        <taxon>Bacillota</taxon>
        <taxon>Clostridia</taxon>
        <taxon>Eubacteriales</taxon>
        <taxon>Desulfitobacteriaceae</taxon>
        <taxon>Desulfosporosinus</taxon>
    </lineage>
</organism>
<keyword evidence="1" id="KW-0813">Transport</keyword>
<reference evidence="6" key="1">
    <citation type="submission" date="2011-11" db="EMBL/GenBank/DDBJ databases">
        <title>Complete sequence of Desulfosporosinus orientis DSM 765.</title>
        <authorList>
            <person name="Lucas S."/>
            <person name="Han J."/>
            <person name="Lapidus A."/>
            <person name="Cheng J.-F."/>
            <person name="Goodwin L."/>
            <person name="Pitluck S."/>
            <person name="Peters L."/>
            <person name="Ovchinnikova G."/>
            <person name="Teshima H."/>
            <person name="Detter J.C."/>
            <person name="Han C."/>
            <person name="Tapia R."/>
            <person name="Land M."/>
            <person name="Hauser L."/>
            <person name="Kyrpides N."/>
            <person name="Ivanova N."/>
            <person name="Pagani I."/>
            <person name="Pester M."/>
            <person name="Spring S."/>
            <person name="Ollivier B."/>
            <person name="Rattei T."/>
            <person name="Klenk H.-P."/>
            <person name="Wagner M."/>
            <person name="Loy A."/>
            <person name="Woyke T."/>
        </authorList>
    </citation>
    <scope>NUCLEOTIDE SEQUENCE [LARGE SCALE GENOMIC DNA]</scope>
    <source>
        <strain evidence="6">ATCC 19365 / DSM 765 / NCIMB 8382 / VKM B-1628</strain>
    </source>
</reference>
<dbReference type="EMBL" id="CP003108">
    <property type="protein sequence ID" value="AET70347.1"/>
    <property type="molecule type" value="Genomic_DNA"/>
</dbReference>
<evidence type="ECO:0000256" key="1">
    <source>
        <dbReference type="ARBA" id="ARBA00022448"/>
    </source>
</evidence>
<accession>G7WJ35</accession>
<dbReference type="PANTHER" id="PTHR42781:SF8">
    <property type="entry name" value="BICARBONATE TRANSPORT ATP-BINDING PROTEIN CMPC"/>
    <property type="match status" value="1"/>
</dbReference>
<evidence type="ECO:0000313" key="6">
    <source>
        <dbReference type="Proteomes" id="UP000006346"/>
    </source>
</evidence>
<sequence>MSLLEIHNVCKNFKIGNESVSVLNDLTLTVNKGELVCLLGVSGCGKTTFLRLISGLEKQTSGTILINGTQYKIRNRTVNMVFQEPRLFPWLSVQDNIIFGLKRNDHSKAKNLKVTEIINKLGLSPYIHEMPYKLSGGIAQRVALARAIVTEPELLLLDEPFSSLDSITKNSIMEDLLDLWKSANMTIIHVTHNLDEAIMLAQKIIVLKYRNNSTECFDIMNLSYPRNPESDYFKELKSKVFNSY</sequence>
<dbReference type="STRING" id="768706.Desor_4950"/>
<dbReference type="InterPro" id="IPR003439">
    <property type="entry name" value="ABC_transporter-like_ATP-bd"/>
</dbReference>
<dbReference type="InterPro" id="IPR050093">
    <property type="entry name" value="ABC_SmlMolc_Importer"/>
</dbReference>
<dbReference type="OrthoDB" id="9801958at2"/>
<dbReference type="GO" id="GO:0005524">
    <property type="term" value="F:ATP binding"/>
    <property type="evidence" value="ECO:0007669"/>
    <property type="project" value="UniProtKB-KW"/>
</dbReference>
<dbReference type="KEGG" id="dor:Desor_4950"/>